<dbReference type="Proteomes" id="UP001465976">
    <property type="component" value="Unassembled WGS sequence"/>
</dbReference>
<dbReference type="Gene3D" id="3.40.250.10">
    <property type="entry name" value="Rhodanese-like domain"/>
    <property type="match status" value="2"/>
</dbReference>
<dbReference type="InterPro" id="IPR036873">
    <property type="entry name" value="Rhodanese-like_dom_sf"/>
</dbReference>
<dbReference type="EMBL" id="JBAHYK010000333">
    <property type="protein sequence ID" value="KAL0575125.1"/>
    <property type="molecule type" value="Genomic_DNA"/>
</dbReference>
<dbReference type="PANTHER" id="PTHR11364">
    <property type="entry name" value="THIOSULFATE SULFERTANSFERASE"/>
    <property type="match status" value="1"/>
</dbReference>
<comment type="caution">
    <text evidence="4">The sequence shown here is derived from an EMBL/GenBank/DDBJ whole genome shotgun (WGS) entry which is preliminary data.</text>
</comment>
<proteinExistence type="predicted"/>
<feature type="domain" description="Rhodanese" evidence="3">
    <location>
        <begin position="44"/>
        <end position="162"/>
    </location>
</feature>
<name>A0ABR3FIC3_9AGAR</name>
<protein>
    <recommendedName>
        <fullName evidence="3">Rhodanese domain-containing protein</fullName>
    </recommendedName>
</protein>
<evidence type="ECO:0000313" key="5">
    <source>
        <dbReference type="Proteomes" id="UP001465976"/>
    </source>
</evidence>
<keyword evidence="5" id="KW-1185">Reference proteome</keyword>
<organism evidence="4 5">
    <name type="scientific">Marasmius crinis-equi</name>
    <dbReference type="NCBI Taxonomy" id="585013"/>
    <lineage>
        <taxon>Eukaryota</taxon>
        <taxon>Fungi</taxon>
        <taxon>Dikarya</taxon>
        <taxon>Basidiomycota</taxon>
        <taxon>Agaricomycotina</taxon>
        <taxon>Agaricomycetes</taxon>
        <taxon>Agaricomycetidae</taxon>
        <taxon>Agaricales</taxon>
        <taxon>Marasmiineae</taxon>
        <taxon>Marasmiaceae</taxon>
        <taxon>Marasmius</taxon>
    </lineage>
</organism>
<reference evidence="4 5" key="1">
    <citation type="submission" date="2024-02" db="EMBL/GenBank/DDBJ databases">
        <title>A draft genome for the cacao thread blight pathogen Marasmius crinis-equi.</title>
        <authorList>
            <person name="Cohen S.P."/>
            <person name="Baruah I.K."/>
            <person name="Amoako-Attah I."/>
            <person name="Bukari Y."/>
            <person name="Meinhardt L.W."/>
            <person name="Bailey B.A."/>
        </authorList>
    </citation>
    <scope>NUCLEOTIDE SEQUENCE [LARGE SCALE GENOMIC DNA]</scope>
    <source>
        <strain evidence="4 5">GH-76</strain>
    </source>
</reference>
<evidence type="ECO:0000313" key="4">
    <source>
        <dbReference type="EMBL" id="KAL0575125.1"/>
    </source>
</evidence>
<dbReference type="CDD" id="cd01448">
    <property type="entry name" value="TST_Repeat_1"/>
    <property type="match status" value="1"/>
</dbReference>
<feature type="domain" description="Rhodanese" evidence="3">
    <location>
        <begin position="198"/>
        <end position="327"/>
    </location>
</feature>
<dbReference type="PROSITE" id="PS50206">
    <property type="entry name" value="RHODANESE_3"/>
    <property type="match status" value="2"/>
</dbReference>
<evidence type="ECO:0000256" key="1">
    <source>
        <dbReference type="ARBA" id="ARBA00022679"/>
    </source>
</evidence>
<evidence type="ECO:0000259" key="3">
    <source>
        <dbReference type="PROSITE" id="PS50206"/>
    </source>
</evidence>
<evidence type="ECO:0000256" key="2">
    <source>
        <dbReference type="ARBA" id="ARBA00022737"/>
    </source>
</evidence>
<sequence>MTVLSLRRSLMRLGSSLAHRSTRAASTSAPYLISPWQLQDLLATGNDVTVLDASWFMPNSPRNAREEFLAKRVPKAQFLDLDEVASQHPLGLKHMLPSEDTFAAACEKFGIRPETHVAIYDTHGVFSSPRALYMFRSFGHSNSSIVNGGLPLWELEGLTTESGQAQSPQKSQYPRPSFDPLSVRSYEQIVENSGLGSSSQAEIVIDARSRGRYLGTDPEPRPGLSSGHIPNSFSLPFNAFLETRQTPGSTFTVFRSESDIRKVLDETLGPQDSQSVLKGQRSIVTTCGSGMSAGILWLGLKLLGAQKIGLYDESWTGYAMRPASRIVKGD</sequence>
<dbReference type="CDD" id="cd01449">
    <property type="entry name" value="TST_Repeat_2"/>
    <property type="match status" value="1"/>
</dbReference>
<gene>
    <name evidence="4" type="ORF">V5O48_006829</name>
</gene>
<dbReference type="SMART" id="SM00450">
    <property type="entry name" value="RHOD"/>
    <property type="match status" value="2"/>
</dbReference>
<dbReference type="PANTHER" id="PTHR11364:SF27">
    <property type="entry name" value="SULFURTRANSFERASE"/>
    <property type="match status" value="1"/>
</dbReference>
<dbReference type="InterPro" id="IPR001763">
    <property type="entry name" value="Rhodanese-like_dom"/>
</dbReference>
<dbReference type="SUPFAM" id="SSF52821">
    <property type="entry name" value="Rhodanese/Cell cycle control phosphatase"/>
    <property type="match status" value="2"/>
</dbReference>
<keyword evidence="2" id="KW-0677">Repeat</keyword>
<accession>A0ABR3FIC3</accession>
<keyword evidence="1" id="KW-0808">Transferase</keyword>
<dbReference type="InterPro" id="IPR045078">
    <property type="entry name" value="TST/MPST-like"/>
</dbReference>
<dbReference type="Pfam" id="PF00581">
    <property type="entry name" value="Rhodanese"/>
    <property type="match status" value="2"/>
</dbReference>